<feature type="compositionally biased region" description="Pro residues" evidence="7">
    <location>
        <begin position="745"/>
        <end position="759"/>
    </location>
</feature>
<dbReference type="EMBL" id="WHVB01000025">
    <property type="protein sequence ID" value="KAF8470472.1"/>
    <property type="molecule type" value="Genomic_DNA"/>
</dbReference>
<dbReference type="InterPro" id="IPR039745">
    <property type="entry name" value="Vps54"/>
</dbReference>
<comment type="caution">
    <text evidence="9">The sequence shown here is derived from an EMBL/GenBank/DDBJ whole genome shotgun (WGS) entry which is preliminary data.</text>
</comment>
<dbReference type="GO" id="GO:0015031">
    <property type="term" value="P:protein transport"/>
    <property type="evidence" value="ECO:0007669"/>
    <property type="project" value="UniProtKB-KW"/>
</dbReference>
<dbReference type="PANTHER" id="PTHR12965">
    <property type="entry name" value="VACUOLAR PROTEIN SORTING 54"/>
    <property type="match status" value="1"/>
</dbReference>
<proteinExistence type="inferred from homology"/>
<evidence type="ECO:0000256" key="1">
    <source>
        <dbReference type="ARBA" id="ARBA00004601"/>
    </source>
</evidence>
<feature type="compositionally biased region" description="Low complexity" evidence="7">
    <location>
        <begin position="1"/>
        <end position="13"/>
    </location>
</feature>
<dbReference type="Gene3D" id="6.10.250.860">
    <property type="match status" value="1"/>
</dbReference>
<name>A0A9P5MPU4_9AGAM</name>
<dbReference type="GO" id="GO:0042147">
    <property type="term" value="P:retrograde transport, endosome to Golgi"/>
    <property type="evidence" value="ECO:0007669"/>
    <property type="project" value="InterPro"/>
</dbReference>
<dbReference type="GO" id="GO:0006896">
    <property type="term" value="P:Golgi to vacuole transport"/>
    <property type="evidence" value="ECO:0007669"/>
    <property type="project" value="TreeGrafter"/>
</dbReference>
<feature type="compositionally biased region" description="Low complexity" evidence="7">
    <location>
        <begin position="733"/>
        <end position="744"/>
    </location>
</feature>
<dbReference type="Pfam" id="PF07928">
    <property type="entry name" value="Vps54"/>
    <property type="match status" value="1"/>
</dbReference>
<feature type="region of interest" description="Disordered" evidence="7">
    <location>
        <begin position="1028"/>
        <end position="1073"/>
    </location>
</feature>
<dbReference type="PANTHER" id="PTHR12965:SF0">
    <property type="entry name" value="VACUOLAR PROTEIN SORTING-ASSOCIATED PROTEIN 54"/>
    <property type="match status" value="1"/>
</dbReference>
<keyword evidence="4" id="KW-0653">Protein transport</keyword>
<accession>A0A9P5MPU4</accession>
<evidence type="ECO:0000259" key="8">
    <source>
        <dbReference type="Pfam" id="PF07928"/>
    </source>
</evidence>
<evidence type="ECO:0000256" key="3">
    <source>
        <dbReference type="ARBA" id="ARBA00022448"/>
    </source>
</evidence>
<reference evidence="9" key="1">
    <citation type="submission" date="2019-10" db="EMBL/GenBank/DDBJ databases">
        <authorList>
            <consortium name="DOE Joint Genome Institute"/>
            <person name="Kuo A."/>
            <person name="Miyauchi S."/>
            <person name="Kiss E."/>
            <person name="Drula E."/>
            <person name="Kohler A."/>
            <person name="Sanchez-Garcia M."/>
            <person name="Andreopoulos B."/>
            <person name="Barry K.W."/>
            <person name="Bonito G."/>
            <person name="Buee M."/>
            <person name="Carver A."/>
            <person name="Chen C."/>
            <person name="Cichocki N."/>
            <person name="Clum A."/>
            <person name="Culley D."/>
            <person name="Crous P.W."/>
            <person name="Fauchery L."/>
            <person name="Girlanda M."/>
            <person name="Hayes R."/>
            <person name="Keri Z."/>
            <person name="LaButti K."/>
            <person name="Lipzen A."/>
            <person name="Lombard V."/>
            <person name="Magnuson J."/>
            <person name="Maillard F."/>
            <person name="Morin E."/>
            <person name="Murat C."/>
            <person name="Nolan M."/>
            <person name="Ohm R."/>
            <person name="Pangilinan J."/>
            <person name="Pereira M."/>
            <person name="Perotto S."/>
            <person name="Peter M."/>
            <person name="Riley R."/>
            <person name="Sitrit Y."/>
            <person name="Stielow B."/>
            <person name="Szollosi G."/>
            <person name="Zifcakova L."/>
            <person name="Stursova M."/>
            <person name="Spatafora J.W."/>
            <person name="Tedersoo L."/>
            <person name="Vaario L.-M."/>
            <person name="Yamada A."/>
            <person name="Yan M."/>
            <person name="Wang P."/>
            <person name="Xu J."/>
            <person name="Bruns T."/>
            <person name="Baldrian P."/>
            <person name="Vilgalys R."/>
            <person name="Henrissat B."/>
            <person name="Grigoriev I.V."/>
            <person name="Hibbett D."/>
            <person name="Nagy L.G."/>
            <person name="Martin F.M."/>
        </authorList>
    </citation>
    <scope>NUCLEOTIDE SEQUENCE</scope>
    <source>
        <strain evidence="9">Prilba</strain>
    </source>
</reference>
<dbReference type="GO" id="GO:0000938">
    <property type="term" value="C:GARP complex"/>
    <property type="evidence" value="ECO:0007669"/>
    <property type="project" value="InterPro"/>
</dbReference>
<keyword evidence="10" id="KW-1185">Reference proteome</keyword>
<dbReference type="Proteomes" id="UP000759537">
    <property type="component" value="Unassembled WGS sequence"/>
</dbReference>
<sequence>MSDYTSSPSRPASPVVPSPDPHTVQPHAYRFNWDHATRLPGPGSVSETTEARGDYFSLTPRVDIYGASMVSMVRLLFVLALDVLADQFSTSYHLTAISTVVNNPHKKSAPPKAHASVPSTPRVELPRVRRKDFDPYLRAIGPEWEALQHHAELGHSESMRLEESSIPDLLDQSDSRRTPLPPKLLPPLSSVPDIFFRHDFDLGNPRMFNAVAEVPPSSTSRPTSPTATPDPSTLAHSLPLLEKLSHHADTVEQHLVHEIARRATPFFAALSNLQDLQAESARCLARVQALRAQLGDVSEKGARRGLQGVQREVRLAHLKEVQSGVRSVRGVVETVGVVRGLVDNGQWGAALDGVDELRAMWDGKTELAPVPAPPSPPSLQGSLLPSVAEEGPLVDEKEAVQRTEELVSPPPALDMPLSKLKAFAALPSQLHTLTQEITSSLTSDLVATLKVDLLERIHKNDLDPGNKTDVCDRLRPLIQGLVRTKNLRESIAEWRGVVLGEVNGIMRQFIPSFDPGEDPQKESTDASWISSLRSMTHQEFRALLRSILQGLLRCIEGLQALNNNITLVIEGTRPPGIPAELTAIHDSLFDTLFSAAESANVLTSKVLSARAEQHVKLDLREFVEIFNECWSFVVRCEVTCKRMIVGLRGVIVSQAKSFLQAFHQSRINQSAKLVEDEQWSQADVPASLQRTVNVILDAAVHDPYDFILGIETAVAAPTSPLLVPTSLRLPSSPLLAPGSDSRPSSPRPSSPRPSSPRPSSPRVRTNGVSSPPPTRKYLRIEERSHFAVSATQDTLLLLVDYLKVIVNLSLLTTDTMSRIIEFLKAFNSRTCQVVLGAGAMRSAGLKNITAKHLALASQSLSIVIALIPYIRETFRRHLSPKQAVMLVEFDKLKRDYQEHQNEIHAKLIAIMGDRITAHIKSLNAIRWDVPAAKPGVHDYMELLVKETVTLHKVLSRYLASAVVEYVMSEVFATINHRLSEEYTRIELPTPDAKDRLLTDARYLHEKFSVLKAPGTPTAVLETLVGDKRVANGPVSPRPTTPTPMPVPSSPLSLPPSNIPLGSPRSAVQTPPKRASLFSNERLKGMLSRGTTQPPPPPSSISIPEKQEGYKQVAVLLSPTPLPAEKQRDLPTTPISVPIHSTPLPMLTQVEEERPEPAAEASNGVAVDADADESGRFPGQVDEGTDGSLVAEKAPPTPAKDGGAARGNQTAVPELASEGTSGSAT</sequence>
<evidence type="ECO:0000313" key="9">
    <source>
        <dbReference type="EMBL" id="KAF8470472.1"/>
    </source>
</evidence>
<dbReference type="AlphaFoldDB" id="A0A9P5MPU4"/>
<evidence type="ECO:0000256" key="4">
    <source>
        <dbReference type="ARBA" id="ARBA00022927"/>
    </source>
</evidence>
<dbReference type="GO" id="GO:0005829">
    <property type="term" value="C:cytosol"/>
    <property type="evidence" value="ECO:0007669"/>
    <property type="project" value="GOC"/>
</dbReference>
<keyword evidence="5" id="KW-0333">Golgi apparatus</keyword>
<dbReference type="InterPro" id="IPR012501">
    <property type="entry name" value="Vps54_C"/>
</dbReference>
<feature type="compositionally biased region" description="Pro residues" evidence="7">
    <location>
        <begin position="1035"/>
        <end position="1057"/>
    </location>
</feature>
<dbReference type="OrthoDB" id="10259024at2759"/>
<comment type="similarity">
    <text evidence="2">Belongs to the VPS54 family.</text>
</comment>
<reference evidence="9" key="2">
    <citation type="journal article" date="2020" name="Nat. Commun.">
        <title>Large-scale genome sequencing of mycorrhizal fungi provides insights into the early evolution of symbiotic traits.</title>
        <authorList>
            <person name="Miyauchi S."/>
            <person name="Kiss E."/>
            <person name="Kuo A."/>
            <person name="Drula E."/>
            <person name="Kohler A."/>
            <person name="Sanchez-Garcia M."/>
            <person name="Morin E."/>
            <person name="Andreopoulos B."/>
            <person name="Barry K.W."/>
            <person name="Bonito G."/>
            <person name="Buee M."/>
            <person name="Carver A."/>
            <person name="Chen C."/>
            <person name="Cichocki N."/>
            <person name="Clum A."/>
            <person name="Culley D."/>
            <person name="Crous P.W."/>
            <person name="Fauchery L."/>
            <person name="Girlanda M."/>
            <person name="Hayes R.D."/>
            <person name="Keri Z."/>
            <person name="LaButti K."/>
            <person name="Lipzen A."/>
            <person name="Lombard V."/>
            <person name="Magnuson J."/>
            <person name="Maillard F."/>
            <person name="Murat C."/>
            <person name="Nolan M."/>
            <person name="Ohm R.A."/>
            <person name="Pangilinan J."/>
            <person name="Pereira M.F."/>
            <person name="Perotto S."/>
            <person name="Peter M."/>
            <person name="Pfister S."/>
            <person name="Riley R."/>
            <person name="Sitrit Y."/>
            <person name="Stielow J.B."/>
            <person name="Szollosi G."/>
            <person name="Zifcakova L."/>
            <person name="Stursova M."/>
            <person name="Spatafora J.W."/>
            <person name="Tedersoo L."/>
            <person name="Vaario L.M."/>
            <person name="Yamada A."/>
            <person name="Yan M."/>
            <person name="Wang P."/>
            <person name="Xu J."/>
            <person name="Bruns T."/>
            <person name="Baldrian P."/>
            <person name="Vilgalys R."/>
            <person name="Dunand C."/>
            <person name="Henrissat B."/>
            <person name="Grigoriev I.V."/>
            <person name="Hibbett D."/>
            <person name="Nagy L.G."/>
            <person name="Martin F.M."/>
        </authorList>
    </citation>
    <scope>NUCLEOTIDE SEQUENCE</scope>
    <source>
        <strain evidence="9">Prilba</strain>
    </source>
</reference>
<feature type="region of interest" description="Disordered" evidence="7">
    <location>
        <begin position="1"/>
        <end position="24"/>
    </location>
</feature>
<protein>
    <submittedName>
        <fullName evidence="9">Vps54-like protein-domain-containing protein</fullName>
    </submittedName>
</protein>
<organism evidence="9 10">
    <name type="scientific">Russula ochroleuca</name>
    <dbReference type="NCBI Taxonomy" id="152965"/>
    <lineage>
        <taxon>Eukaryota</taxon>
        <taxon>Fungi</taxon>
        <taxon>Dikarya</taxon>
        <taxon>Basidiomycota</taxon>
        <taxon>Agaricomycotina</taxon>
        <taxon>Agaricomycetes</taxon>
        <taxon>Russulales</taxon>
        <taxon>Russulaceae</taxon>
        <taxon>Russula</taxon>
    </lineage>
</organism>
<feature type="domain" description="Vacuolar protein sorting-associated protein 54 C-terminal" evidence="8">
    <location>
        <begin position="784"/>
        <end position="914"/>
    </location>
</feature>
<evidence type="ECO:0000256" key="5">
    <source>
        <dbReference type="ARBA" id="ARBA00023034"/>
    </source>
</evidence>
<dbReference type="GO" id="GO:0019905">
    <property type="term" value="F:syntaxin binding"/>
    <property type="evidence" value="ECO:0007669"/>
    <property type="project" value="TreeGrafter"/>
</dbReference>
<keyword evidence="6" id="KW-0175">Coiled coil</keyword>
<comment type="subcellular location">
    <subcellularLocation>
        <location evidence="1">Golgi apparatus</location>
        <location evidence="1">trans-Golgi network</location>
    </subcellularLocation>
</comment>
<feature type="region of interest" description="Disordered" evidence="7">
    <location>
        <begin position="1120"/>
        <end position="1224"/>
    </location>
</feature>
<evidence type="ECO:0000313" key="10">
    <source>
        <dbReference type="Proteomes" id="UP000759537"/>
    </source>
</evidence>
<evidence type="ECO:0000256" key="7">
    <source>
        <dbReference type="SAM" id="MobiDB-lite"/>
    </source>
</evidence>
<feature type="region of interest" description="Disordered" evidence="7">
    <location>
        <begin position="733"/>
        <end position="775"/>
    </location>
</feature>
<gene>
    <name evidence="9" type="ORF">DFH94DRAFT_840527</name>
</gene>
<evidence type="ECO:0000256" key="2">
    <source>
        <dbReference type="ARBA" id="ARBA00009150"/>
    </source>
</evidence>
<feature type="region of interest" description="Disordered" evidence="7">
    <location>
        <begin position="212"/>
        <end position="234"/>
    </location>
</feature>
<feature type="compositionally biased region" description="Low complexity" evidence="7">
    <location>
        <begin position="215"/>
        <end position="233"/>
    </location>
</feature>
<keyword evidence="3" id="KW-0813">Transport</keyword>
<evidence type="ECO:0000256" key="6">
    <source>
        <dbReference type="ARBA" id="ARBA00023054"/>
    </source>
</evidence>